<accession>A0A6B7ZEY1</accession>
<evidence type="ECO:0000313" key="1">
    <source>
        <dbReference type="EMBL" id="QGH72073.1"/>
    </source>
</evidence>
<evidence type="ECO:0000313" key="2">
    <source>
        <dbReference type="Proteomes" id="UP000464669"/>
    </source>
</evidence>
<protein>
    <submittedName>
        <fullName evidence="1">Putative virion structural protein</fullName>
    </submittedName>
</protein>
<keyword evidence="2" id="KW-1185">Reference proteome</keyword>
<dbReference type="EMBL" id="MN642089">
    <property type="protein sequence ID" value="QGH72073.1"/>
    <property type="molecule type" value="Genomic_DNA"/>
</dbReference>
<sequence>MSTELLNTDVSGNEALSVGERFTSFFKELSVGFDAFNAKNFNKSIHTVKGGEVWKDLANQNVYFSAAIKHIPSPVFFNPSVWSFKDFVEFVLHAVPIIKMVDSQADNVYRGIKKAAATGQVPFSIRNVNDLVLISKSRETFQNFMKDTGAYTRSLNELYPNFGSATDILNNFNTVVQTLNARDVEVVSKRMDNVIYVTNLLKAKIEESEVILNPKETESLNMAIGELVDNANFAGIMLAQLSELTRVLQLQITEAKKLA</sequence>
<organism evidence="1 2">
    <name type="scientific">Klebsiella phage N1M2</name>
    <dbReference type="NCBI Taxonomy" id="2664939"/>
    <lineage>
        <taxon>Viruses</taxon>
        <taxon>Duplodnaviria</taxon>
        <taxon>Heunggongvirae</taxon>
        <taxon>Uroviricota</taxon>
        <taxon>Caudoviricetes</taxon>
        <taxon>Chimalliviridae</taxon>
        <taxon>Nimduovirus</taxon>
        <taxon>Nimduovirus N1M2</taxon>
    </lineage>
</organism>
<proteinExistence type="predicted"/>
<gene>
    <name evidence="1" type="ORF">N1M2_210</name>
</gene>
<name>A0A6B7ZEY1_9CAUD</name>
<dbReference type="Proteomes" id="UP000464669">
    <property type="component" value="Segment"/>
</dbReference>
<reference evidence="1 2" key="1">
    <citation type="submission" date="2019-11" db="EMBL/GenBank/DDBJ databases">
        <authorList>
            <person name="Lewis R."/>
            <person name="Clooney A.G."/>
            <person name="Stockdale S.R."/>
            <person name="Buttimer C."/>
            <person name="Draper L.A."/>
            <person name="Ross R.P."/>
            <person name="Hill C."/>
        </authorList>
    </citation>
    <scope>NUCLEOTIDE SEQUENCE [LARGE SCALE GENOMIC DNA]</scope>
</reference>